<dbReference type="Pfam" id="PF13302">
    <property type="entry name" value="Acetyltransf_3"/>
    <property type="match status" value="1"/>
</dbReference>
<dbReference type="EMBL" id="LVLJ01003038">
    <property type="protein sequence ID" value="OAE22868.1"/>
    <property type="molecule type" value="Genomic_DNA"/>
</dbReference>
<reference evidence="5" key="1">
    <citation type="submission" date="2016-03" db="EMBL/GenBank/DDBJ databases">
        <title>Mechanisms controlling the formation of the plant cell surface in tip-growing cells are functionally conserved among land plants.</title>
        <authorList>
            <person name="Honkanen S."/>
            <person name="Jones V.A."/>
            <person name="Morieri G."/>
            <person name="Champion C."/>
            <person name="Hetherington A.J."/>
            <person name="Kelly S."/>
            <person name="Saint-Marcoux D."/>
            <person name="Proust H."/>
            <person name="Prescott H."/>
            <person name="Dolan L."/>
        </authorList>
    </citation>
    <scope>NUCLEOTIDE SEQUENCE [LARGE SCALE GENOMIC DNA]</scope>
    <source>
        <tissue evidence="5">Whole gametophyte</tissue>
    </source>
</reference>
<proteinExistence type="inferred from homology"/>
<dbReference type="GO" id="GO:0008080">
    <property type="term" value="F:N-acetyltransferase activity"/>
    <property type="evidence" value="ECO:0007669"/>
    <property type="project" value="InterPro"/>
</dbReference>
<dbReference type="AlphaFoldDB" id="A0A176VPM6"/>
<dbReference type="InterPro" id="IPR000182">
    <property type="entry name" value="GNAT_dom"/>
</dbReference>
<dbReference type="Proteomes" id="UP000077202">
    <property type="component" value="Unassembled WGS sequence"/>
</dbReference>
<comment type="similarity">
    <text evidence="1">Belongs to the acetyltransferase family. GNAT subfamily.</text>
</comment>
<comment type="caution">
    <text evidence="5">The sequence shown here is derived from an EMBL/GenBank/DDBJ whole genome shotgun (WGS) entry which is preliminary data.</text>
</comment>
<gene>
    <name evidence="5" type="ORF">AXG93_4139s1110</name>
</gene>
<dbReference type="InterPro" id="IPR039135">
    <property type="entry name" value="NAT9-like"/>
</dbReference>
<dbReference type="PANTHER" id="PTHR13256:SF16">
    <property type="entry name" value="ALPHA_BETA-TUBULIN-N-ACETYLTRANSFERASE 9"/>
    <property type="match status" value="1"/>
</dbReference>
<evidence type="ECO:0000256" key="2">
    <source>
        <dbReference type="ARBA" id="ARBA00022679"/>
    </source>
</evidence>
<evidence type="ECO:0000256" key="1">
    <source>
        <dbReference type="ARBA" id="ARBA00009342"/>
    </source>
</evidence>
<name>A0A176VPM6_MARPO</name>
<feature type="domain" description="N-acetyltransferase" evidence="4">
    <location>
        <begin position="12"/>
        <end position="161"/>
    </location>
</feature>
<keyword evidence="2" id="KW-0808">Transferase</keyword>
<dbReference type="PANTHER" id="PTHR13256">
    <property type="entry name" value="N-ACETYLTRANSFERASE 9"/>
    <property type="match status" value="1"/>
</dbReference>
<organism evidence="5 6">
    <name type="scientific">Marchantia polymorpha subsp. ruderalis</name>
    <dbReference type="NCBI Taxonomy" id="1480154"/>
    <lineage>
        <taxon>Eukaryota</taxon>
        <taxon>Viridiplantae</taxon>
        <taxon>Streptophyta</taxon>
        <taxon>Embryophyta</taxon>
        <taxon>Marchantiophyta</taxon>
        <taxon>Marchantiopsida</taxon>
        <taxon>Marchantiidae</taxon>
        <taxon>Marchantiales</taxon>
        <taxon>Marchantiaceae</taxon>
        <taxon>Marchantia</taxon>
    </lineage>
</organism>
<evidence type="ECO:0000259" key="4">
    <source>
        <dbReference type="Pfam" id="PF13302"/>
    </source>
</evidence>
<evidence type="ECO:0000256" key="3">
    <source>
        <dbReference type="ARBA" id="ARBA00023315"/>
    </source>
</evidence>
<dbReference type="InterPro" id="IPR016181">
    <property type="entry name" value="Acyl_CoA_acyltransferase"/>
</dbReference>
<dbReference type="SUPFAM" id="SSF55729">
    <property type="entry name" value="Acyl-CoA N-acyltransferases (Nat)"/>
    <property type="match status" value="1"/>
</dbReference>
<evidence type="ECO:0000313" key="5">
    <source>
        <dbReference type="EMBL" id="OAE22868.1"/>
    </source>
</evidence>
<protein>
    <recommendedName>
        <fullName evidence="4">N-acetyltransferase domain-containing protein</fullName>
    </recommendedName>
</protein>
<sequence>MVRPAERVHGQRVVLVPYEKEHVPYYHKWLQDPQLLEATASEPLSLNEQYELQESWNSDPSKCMFIILDKERLKVSEPESPHIEAMAGDVNIFINDPDDEKTAEIDIMIAELCSRGKGLAKEAVRLMIRYASQHLHVSKFRAKIEDSNSTSLQLFRSLGFQDVSHSEVFQQMTLEFVTMGD</sequence>
<accession>A0A176VPM6</accession>
<dbReference type="Gene3D" id="3.40.630.30">
    <property type="match status" value="1"/>
</dbReference>
<evidence type="ECO:0000313" key="6">
    <source>
        <dbReference type="Proteomes" id="UP000077202"/>
    </source>
</evidence>
<keyword evidence="3" id="KW-0012">Acyltransferase</keyword>
<keyword evidence="6" id="KW-1185">Reference proteome</keyword>